<proteinExistence type="predicted"/>
<keyword evidence="1" id="KW-1133">Transmembrane helix</keyword>
<feature type="transmembrane region" description="Helical" evidence="1">
    <location>
        <begin position="6"/>
        <end position="25"/>
    </location>
</feature>
<evidence type="ECO:0000313" key="3">
    <source>
        <dbReference type="Proteomes" id="UP000807306"/>
    </source>
</evidence>
<comment type="caution">
    <text evidence="2">The sequence shown here is derived from an EMBL/GenBank/DDBJ whole genome shotgun (WGS) entry which is preliminary data.</text>
</comment>
<dbReference type="EMBL" id="MU157836">
    <property type="protein sequence ID" value="KAF9531089.1"/>
    <property type="molecule type" value="Genomic_DNA"/>
</dbReference>
<protein>
    <submittedName>
        <fullName evidence="2">Uncharacterized protein</fullName>
    </submittedName>
</protein>
<accession>A0A9P6ELG7</accession>
<feature type="transmembrane region" description="Helical" evidence="1">
    <location>
        <begin position="115"/>
        <end position="141"/>
    </location>
</feature>
<dbReference type="Proteomes" id="UP000807306">
    <property type="component" value="Unassembled WGS sequence"/>
</dbReference>
<keyword evidence="3" id="KW-1185">Reference proteome</keyword>
<keyword evidence="1" id="KW-0812">Transmembrane</keyword>
<reference evidence="2" key="1">
    <citation type="submission" date="2020-11" db="EMBL/GenBank/DDBJ databases">
        <authorList>
            <consortium name="DOE Joint Genome Institute"/>
            <person name="Ahrendt S."/>
            <person name="Riley R."/>
            <person name="Andreopoulos W."/>
            <person name="Labutti K."/>
            <person name="Pangilinan J."/>
            <person name="Ruiz-Duenas F.J."/>
            <person name="Barrasa J.M."/>
            <person name="Sanchez-Garcia M."/>
            <person name="Camarero S."/>
            <person name="Miyauchi S."/>
            <person name="Serrano A."/>
            <person name="Linde D."/>
            <person name="Babiker R."/>
            <person name="Drula E."/>
            <person name="Ayuso-Fernandez I."/>
            <person name="Pacheco R."/>
            <person name="Padilla G."/>
            <person name="Ferreira P."/>
            <person name="Barriuso J."/>
            <person name="Kellner H."/>
            <person name="Castanera R."/>
            <person name="Alfaro M."/>
            <person name="Ramirez L."/>
            <person name="Pisabarro A.G."/>
            <person name="Kuo A."/>
            <person name="Tritt A."/>
            <person name="Lipzen A."/>
            <person name="He G."/>
            <person name="Yan M."/>
            <person name="Ng V."/>
            <person name="Cullen D."/>
            <person name="Martin F."/>
            <person name="Rosso M.-N."/>
            <person name="Henrissat B."/>
            <person name="Hibbett D."/>
            <person name="Martinez A.T."/>
            <person name="Grigoriev I.V."/>
        </authorList>
    </citation>
    <scope>NUCLEOTIDE SEQUENCE</scope>
    <source>
        <strain evidence="2">CBS 506.95</strain>
    </source>
</reference>
<evidence type="ECO:0000313" key="2">
    <source>
        <dbReference type="EMBL" id="KAF9531089.1"/>
    </source>
</evidence>
<name>A0A9P6ELG7_9AGAR</name>
<feature type="transmembrane region" description="Helical" evidence="1">
    <location>
        <begin position="153"/>
        <end position="175"/>
    </location>
</feature>
<feature type="transmembrane region" description="Helical" evidence="1">
    <location>
        <begin position="74"/>
        <end position="103"/>
    </location>
</feature>
<gene>
    <name evidence="2" type="ORF">CPB83DRAFT_121590</name>
</gene>
<dbReference type="AlphaFoldDB" id="A0A9P6ELG7"/>
<sequence>MVTFFKSFSNLLLGITTILFLWLPVEIMSMCFAVYMICKPFFSAIYHAVLSIVLGRKLLLRTPHRYPIWHSSSLPAALVGAVGGIIVVLLGSLAFIAGPRLFWRKEAAQFTARRFWLLAIAIRMFTSALAGALGSAVLLLAEVDIKDLNVLHSAYYGAVGGAYFSVCLSIISKVAKVVGRRQQTRVPNSEPRV</sequence>
<keyword evidence="1" id="KW-0472">Membrane</keyword>
<evidence type="ECO:0000256" key="1">
    <source>
        <dbReference type="SAM" id="Phobius"/>
    </source>
</evidence>
<organism evidence="2 3">
    <name type="scientific">Crepidotus variabilis</name>
    <dbReference type="NCBI Taxonomy" id="179855"/>
    <lineage>
        <taxon>Eukaryota</taxon>
        <taxon>Fungi</taxon>
        <taxon>Dikarya</taxon>
        <taxon>Basidiomycota</taxon>
        <taxon>Agaricomycotina</taxon>
        <taxon>Agaricomycetes</taxon>
        <taxon>Agaricomycetidae</taxon>
        <taxon>Agaricales</taxon>
        <taxon>Agaricineae</taxon>
        <taxon>Crepidotaceae</taxon>
        <taxon>Crepidotus</taxon>
    </lineage>
</organism>
<feature type="transmembrane region" description="Helical" evidence="1">
    <location>
        <begin position="32"/>
        <end position="54"/>
    </location>
</feature>